<evidence type="ECO:0000313" key="3">
    <source>
        <dbReference type="Proteomes" id="UP000567885"/>
    </source>
</evidence>
<dbReference type="EMBL" id="JAAGWQ010000037">
    <property type="protein sequence ID" value="KAF5675790.1"/>
    <property type="molecule type" value="Genomic_DNA"/>
</dbReference>
<proteinExistence type="predicted"/>
<evidence type="ECO:0000313" key="2">
    <source>
        <dbReference type="EMBL" id="KAF5675790.1"/>
    </source>
</evidence>
<organism evidence="2 3">
    <name type="scientific">Fusarium heterosporum</name>
    <dbReference type="NCBI Taxonomy" id="42747"/>
    <lineage>
        <taxon>Eukaryota</taxon>
        <taxon>Fungi</taxon>
        <taxon>Dikarya</taxon>
        <taxon>Ascomycota</taxon>
        <taxon>Pezizomycotina</taxon>
        <taxon>Sordariomycetes</taxon>
        <taxon>Hypocreomycetidae</taxon>
        <taxon>Hypocreales</taxon>
        <taxon>Nectriaceae</taxon>
        <taxon>Fusarium</taxon>
        <taxon>Fusarium heterosporum species complex</taxon>
    </lineage>
</organism>
<evidence type="ECO:0000259" key="1">
    <source>
        <dbReference type="Pfam" id="PF26640"/>
    </source>
</evidence>
<dbReference type="OrthoDB" id="20872at2759"/>
<dbReference type="Pfam" id="PF26640">
    <property type="entry name" value="DUF8212"/>
    <property type="match status" value="1"/>
</dbReference>
<dbReference type="Proteomes" id="UP000567885">
    <property type="component" value="Unassembled WGS sequence"/>
</dbReference>
<sequence>MCCVDETHNVELTEAINSMFERHGISQDILQDKHLLTEVPVSHRMSWVASRHTTRPEDIAYCLIGIFNVKTGFFYGEGRKSAFFRLQEEMIRRTNDMSIFAWRSLSTNEKYRGVLALGPEEFVDGSLYRQATSALHTPEFIITNKGVRINTGLHYTKTGDSILYLHHSKEGQDNDLVGVYLKAYSGGIYARMKPNELATIAKPGRGRPAQRYLI</sequence>
<dbReference type="InterPro" id="IPR058525">
    <property type="entry name" value="DUF8212"/>
</dbReference>
<feature type="domain" description="DUF8212" evidence="1">
    <location>
        <begin position="82"/>
        <end position="108"/>
    </location>
</feature>
<dbReference type="AlphaFoldDB" id="A0A8H5TP47"/>
<reference evidence="2 3" key="1">
    <citation type="submission" date="2020-05" db="EMBL/GenBank/DDBJ databases">
        <title>Identification and distribution of gene clusters putatively required for synthesis of sphingolipid metabolism inhibitors in phylogenetically diverse species of the filamentous fungus Fusarium.</title>
        <authorList>
            <person name="Kim H.-S."/>
            <person name="Busman M."/>
            <person name="Brown D.W."/>
            <person name="Divon H."/>
            <person name="Uhlig S."/>
            <person name="Proctor R.H."/>
        </authorList>
    </citation>
    <scope>NUCLEOTIDE SEQUENCE [LARGE SCALE GENOMIC DNA]</scope>
    <source>
        <strain evidence="2 3">NRRL 20693</strain>
    </source>
</reference>
<accession>A0A8H5TP47</accession>
<keyword evidence="3" id="KW-1185">Reference proteome</keyword>
<protein>
    <submittedName>
        <fullName evidence="2">Het domain-containing protein</fullName>
    </submittedName>
</protein>
<comment type="caution">
    <text evidence="2">The sequence shown here is derived from an EMBL/GenBank/DDBJ whole genome shotgun (WGS) entry which is preliminary data.</text>
</comment>
<dbReference type="PANTHER" id="PTHR10622">
    <property type="entry name" value="HET DOMAIN-CONTAINING PROTEIN"/>
    <property type="match status" value="1"/>
</dbReference>
<dbReference type="PANTHER" id="PTHR10622:SF12">
    <property type="entry name" value="HET DOMAIN-CONTAINING PROTEIN"/>
    <property type="match status" value="1"/>
</dbReference>
<name>A0A8H5TP47_FUSHE</name>
<gene>
    <name evidence="2" type="ORF">FHETE_2393</name>
</gene>